<evidence type="ECO:0000256" key="6">
    <source>
        <dbReference type="ARBA" id="ARBA00022833"/>
    </source>
</evidence>
<feature type="transmembrane region" description="Helical" evidence="11">
    <location>
        <begin position="140"/>
        <end position="159"/>
    </location>
</feature>
<dbReference type="CDD" id="cd07325">
    <property type="entry name" value="M48_Ste24p_like"/>
    <property type="match status" value="1"/>
</dbReference>
<evidence type="ECO:0000256" key="2">
    <source>
        <dbReference type="ARBA" id="ARBA00022670"/>
    </source>
</evidence>
<feature type="domain" description="Peptidase M48" evidence="12">
    <location>
        <begin position="55"/>
        <end position="247"/>
    </location>
</feature>
<comment type="similarity">
    <text evidence="10">Belongs to the peptidase M48 family.</text>
</comment>
<evidence type="ECO:0000256" key="1">
    <source>
        <dbReference type="ARBA" id="ARBA00022475"/>
    </source>
</evidence>
<evidence type="ECO:0000256" key="3">
    <source>
        <dbReference type="ARBA" id="ARBA00022692"/>
    </source>
</evidence>
<organism evidence="13 14">
    <name type="scientific">Phocaeicola faecium</name>
    <dbReference type="NCBI Taxonomy" id="2762213"/>
    <lineage>
        <taxon>Bacteria</taxon>
        <taxon>Pseudomonadati</taxon>
        <taxon>Bacteroidota</taxon>
        <taxon>Bacteroidia</taxon>
        <taxon>Bacteroidales</taxon>
        <taxon>Bacteroidaceae</taxon>
        <taxon>Phocaeicola</taxon>
    </lineage>
</organism>
<keyword evidence="8 10" id="KW-0482">Metalloprotease</keyword>
<evidence type="ECO:0000256" key="4">
    <source>
        <dbReference type="ARBA" id="ARBA00022723"/>
    </source>
</evidence>
<accession>A0ABR8V770</accession>
<gene>
    <name evidence="13" type="ORF">H9626_00050</name>
</gene>
<keyword evidence="2 10" id="KW-0645">Protease</keyword>
<dbReference type="InterPro" id="IPR050083">
    <property type="entry name" value="HtpX_protease"/>
</dbReference>
<comment type="caution">
    <text evidence="13">The sequence shown here is derived from an EMBL/GenBank/DDBJ whole genome shotgun (WGS) entry which is preliminary data.</text>
</comment>
<keyword evidence="4" id="KW-0479">Metal-binding</keyword>
<keyword evidence="14" id="KW-1185">Reference proteome</keyword>
<dbReference type="Gene3D" id="3.30.2010.10">
    <property type="entry name" value="Metalloproteases ('zincins'), catalytic domain"/>
    <property type="match status" value="1"/>
</dbReference>
<dbReference type="RefSeq" id="WP_191709167.1">
    <property type="nucleotide sequence ID" value="NZ_JACSPQ010000001.1"/>
</dbReference>
<evidence type="ECO:0000256" key="10">
    <source>
        <dbReference type="RuleBase" id="RU003983"/>
    </source>
</evidence>
<dbReference type="EMBL" id="JACSPQ010000001">
    <property type="protein sequence ID" value="MBD8000623.1"/>
    <property type="molecule type" value="Genomic_DNA"/>
</dbReference>
<proteinExistence type="inferred from homology"/>
<evidence type="ECO:0000256" key="9">
    <source>
        <dbReference type="ARBA" id="ARBA00023136"/>
    </source>
</evidence>
<evidence type="ECO:0000256" key="11">
    <source>
        <dbReference type="SAM" id="Phobius"/>
    </source>
</evidence>
<keyword evidence="9 11" id="KW-0472">Membrane</keyword>
<evidence type="ECO:0000256" key="5">
    <source>
        <dbReference type="ARBA" id="ARBA00022801"/>
    </source>
</evidence>
<dbReference type="Proteomes" id="UP000616346">
    <property type="component" value="Unassembled WGS sequence"/>
</dbReference>
<keyword evidence="5 10" id="KW-0378">Hydrolase</keyword>
<dbReference type="PANTHER" id="PTHR43221:SF3">
    <property type="entry name" value="SLL1280 PROTEIN"/>
    <property type="match status" value="1"/>
</dbReference>
<reference evidence="13 14" key="1">
    <citation type="submission" date="2020-08" db="EMBL/GenBank/DDBJ databases">
        <title>A Genomic Blueprint of the Chicken Gut Microbiome.</title>
        <authorList>
            <person name="Gilroy R."/>
            <person name="Ravi A."/>
            <person name="Getino M."/>
            <person name="Pursley I."/>
            <person name="Horton D.L."/>
            <person name="Alikhan N.-F."/>
            <person name="Baker D."/>
            <person name="Gharbi K."/>
            <person name="Hall N."/>
            <person name="Watson M."/>
            <person name="Adriaenssens E.M."/>
            <person name="Foster-Nyarko E."/>
            <person name="Jarju S."/>
            <person name="Secka A."/>
            <person name="Antonio M."/>
            <person name="Oren A."/>
            <person name="Chaudhuri R."/>
            <person name="La Ragione R.M."/>
            <person name="Hildebrand F."/>
            <person name="Pallen M.J."/>
        </authorList>
    </citation>
    <scope>NUCLEOTIDE SEQUENCE [LARGE SCALE GENOMIC DNA]</scope>
    <source>
        <strain evidence="13 14">Sa1YUN3</strain>
    </source>
</reference>
<keyword evidence="3 11" id="KW-0812">Transmembrane</keyword>
<name>A0ABR8V770_9BACT</name>
<keyword evidence="7 11" id="KW-1133">Transmembrane helix</keyword>
<evidence type="ECO:0000313" key="14">
    <source>
        <dbReference type="Proteomes" id="UP000616346"/>
    </source>
</evidence>
<comment type="cofactor">
    <cofactor evidence="10">
        <name>Zn(2+)</name>
        <dbReference type="ChEBI" id="CHEBI:29105"/>
    </cofactor>
    <text evidence="10">Binds 1 zinc ion per subunit.</text>
</comment>
<keyword evidence="1" id="KW-1003">Cell membrane</keyword>
<protein>
    <submittedName>
        <fullName evidence="13">M48 family metallopeptidase</fullName>
    </submittedName>
</protein>
<sequence length="260" mass="30221">MRAQDIMHPEDAKAIRLIKSVPGCGELVRKFMKLGYEAQYRGENLANMIKVTSRNFPDIYAIFKEVTVKIGIMEPELYVYNDPMMNAYTYGETRTFIALSSSLVERMSKEELKGVIAHECGHILCRHTLYLTIYETLKEMGVFLGLIPWMMFSPLYLALQYWNRKSELSADRCGAAVVGEETYQSVLIKLASGMKEDSRQPDCLVEQGKAYEALKHSSLWNRIQQEYQCIFYSHPQLCVRALELDRWKVSYAYRSQRNRY</sequence>
<evidence type="ECO:0000256" key="7">
    <source>
        <dbReference type="ARBA" id="ARBA00022989"/>
    </source>
</evidence>
<dbReference type="InterPro" id="IPR001915">
    <property type="entry name" value="Peptidase_M48"/>
</dbReference>
<evidence type="ECO:0000313" key="13">
    <source>
        <dbReference type="EMBL" id="MBD8000623.1"/>
    </source>
</evidence>
<evidence type="ECO:0000256" key="8">
    <source>
        <dbReference type="ARBA" id="ARBA00023049"/>
    </source>
</evidence>
<dbReference type="PANTHER" id="PTHR43221">
    <property type="entry name" value="PROTEASE HTPX"/>
    <property type="match status" value="1"/>
</dbReference>
<keyword evidence="6 10" id="KW-0862">Zinc</keyword>
<evidence type="ECO:0000259" key="12">
    <source>
        <dbReference type="Pfam" id="PF01435"/>
    </source>
</evidence>
<dbReference type="Pfam" id="PF01435">
    <property type="entry name" value="Peptidase_M48"/>
    <property type="match status" value="1"/>
</dbReference>